<dbReference type="Gene3D" id="2.60.40.10">
    <property type="entry name" value="Immunoglobulins"/>
    <property type="match status" value="2"/>
</dbReference>
<keyword evidence="4" id="KW-0378">Hydrolase</keyword>
<dbReference type="Gene3D" id="3.40.50.1460">
    <property type="match status" value="1"/>
</dbReference>
<dbReference type="InterPro" id="IPR029030">
    <property type="entry name" value="Caspase-like_dom_sf"/>
</dbReference>
<dbReference type="InterPro" id="IPR026444">
    <property type="entry name" value="Secre_tail"/>
</dbReference>
<dbReference type="Pfam" id="PF18911">
    <property type="entry name" value="PKD_4"/>
    <property type="match status" value="1"/>
</dbReference>
<proteinExistence type="predicted"/>
<evidence type="ECO:0000259" key="3">
    <source>
        <dbReference type="PROSITE" id="PS50093"/>
    </source>
</evidence>
<name>A0A0S2HZ61_9BACT</name>
<feature type="signal peptide" evidence="2">
    <location>
        <begin position="1"/>
        <end position="24"/>
    </location>
</feature>
<dbReference type="InterPro" id="IPR029031">
    <property type="entry name" value="Gingipain_N_sf"/>
</dbReference>
<protein>
    <submittedName>
        <fullName evidence="4">Gingipain R1</fullName>
        <ecNumber evidence="4">3.4.22.37</ecNumber>
    </submittedName>
</protein>
<sequence precursor="true">MRNFFLKTTLMVSFLTLCALFLQGQKFEYADGWGKQGLTIEQQKIDGITFNYSIKKFAFTDQQIKGEVLKVVQLPGNMLPNDAGMPNLPGESKMVAIPLGAKPKLKVTDFKVETIENVAIAPAPVIPLDTDEKPMVYEKNEKVYSADRFYPADPFQISESIKIRGVNAITLGITPFQYNPVTKVLKIYRDIKLEIAFEGGNGKLSEAKYRSRYWESILQQNIINYNALPKIDFAKQNTPSKDGEADYVILTIDDPDFIAKANEIAEFRRKQGISSMVITTTDVGGNTVTAIEDWVDNAYNNWTNPPEAFLLLGDYSTGSDGIISHLYEHPASGWGYPDFASDNRYADVDGDELPDIVFARITAENTDQLNTMVSKFMDYEQNPPTDAGFYDNPITALGWQTERWFQICSEVVGGFWNNELGKNTVRINAVYEGSPASDPWSTATNTETVMNYFGPNGLNYLPETPGELGAWTGGTAGDVANAINNGAFMLQHRDHGAYYGWGEPAFQTGNISSLTNVDNKLPFIFSINCQTGAYHNPEEDPTFTEALHRYTYNGQNSGALGLIAATEVSYSFVNDVYVWGLFDNMWPNFMPDETAEFPAGFVYPAFGNTAGKYFLEQSSWPYNTDNKQVTHRLFHHHGDAYLNVYTEVPQELTVNTPDSHVFGSSTIDISADEGATIAVTYFNENTQQTDILGTAISTGGTTTINLSEVPNPGTEMLITITKQNYFRHTSTVTVIAPSGPYDVVDSFTINDGENNAADFGETFNLDISIKNVGVDLSENVEVTLTTEDTNVISLTNASNVSYGDIQPDSIETSNGSFTVELGNNIPDETTISFDAVITDAATKSTYEGSLSFKVNAPVITIGTMIIDDAAGNGDAILDPGETADIVIPVTNIGHADVTNVIGNITSSSTNITINSATTSPVELTTEGTENLIFNVTADAATPDGTPVNIDFNVDAGAEGQYAATETKSLVIGFVPEYCDAGSDGQSDEHISRVQFVDIDNTSGASSYTDYTDMSTDVFVNESYPITITNGEHWSGDEMGCWVDWNYDGDFDDANENISINYSDPDGTGTITIPADVHIGMLTMRVRVKYSSGDLTPCGNTSYGEVEDYTINVISPNIYAGEASANPLEICSSGTTTLNITGWIGDSLQWQQSENGTTWTDITDATTESYTTTTFTESRYFRAEIYAEGENPVTTDVLFVEIFETPVAGTATSNTNEICGGESVELSLEGSTGNIQWQSSTDEANWTNINGAVTTPYTTTALTGDIYFRAQVSNGVCTAVNSNSSFVTVNESPDGGTVTAENTAICEGEATIISLAGHVGTIQWQKSTDQESWTDITDATSETYTTEALTEDTYYQAVLSTASCGTATSNTVMIDTYAPLAAGSAESNTNEICAGETVDLNLSGYSGNIQWQKSDDGSSWLNIYGATDETYSSNALSSDRYFRARVSNAGCGEVYSNELLITVNPLAETGTITSDETSVCEGSTITLNTSDYLGTMQWQVSDDNTEWTNLDGATADNYTSEVLTTSCFFRLMATNGCGDVYSEPLEISVFANPISAFTYETDSLDIILTNESENADGYTWDFGDGAGTSTATNPVYTYAAAGNYTVALSASNGICPDSQWSEEVNISGTGIDDLAKLGIEIFPNPTNGIFNVTVEAKATITIMNNTGKIVHQELINNTTTEVDIKSLPDGYYIIRFLTGDQMAYKKIIKQ</sequence>
<dbReference type="Gene3D" id="3.40.50.10390">
    <property type="entry name" value="Gingipain r, domain 1"/>
    <property type="match status" value="1"/>
</dbReference>
<dbReference type="OrthoDB" id="5294031at2"/>
<keyword evidence="5" id="KW-1185">Reference proteome</keyword>
<evidence type="ECO:0000313" key="4">
    <source>
        <dbReference type="EMBL" id="ALO15338.1"/>
    </source>
</evidence>
<evidence type="ECO:0000313" key="5">
    <source>
        <dbReference type="Proteomes" id="UP000064893"/>
    </source>
</evidence>
<dbReference type="InterPro" id="IPR001769">
    <property type="entry name" value="Gingipain"/>
</dbReference>
<dbReference type="EMBL" id="CP013118">
    <property type="protein sequence ID" value="ALO15338.1"/>
    <property type="molecule type" value="Genomic_DNA"/>
</dbReference>
<dbReference type="InterPro" id="IPR000601">
    <property type="entry name" value="PKD_dom"/>
</dbReference>
<dbReference type="InterPro" id="IPR013783">
    <property type="entry name" value="Ig-like_fold"/>
</dbReference>
<evidence type="ECO:0000256" key="1">
    <source>
        <dbReference type="ARBA" id="ARBA00022729"/>
    </source>
</evidence>
<evidence type="ECO:0000256" key="2">
    <source>
        <dbReference type="SAM" id="SignalP"/>
    </source>
</evidence>
<feature type="domain" description="PKD" evidence="3">
    <location>
        <begin position="1577"/>
        <end position="1611"/>
    </location>
</feature>
<reference evidence="4 5" key="1">
    <citation type="submission" date="2015-11" db="EMBL/GenBank/DDBJ databases">
        <title>Description and complete genome sequence of a novel strain predominating in hypersaline microbial mats and representing a new family of the Bacteriodetes phylum.</title>
        <authorList>
            <person name="Spring S."/>
            <person name="Bunk B."/>
            <person name="Sproer C."/>
            <person name="Klenk H.-P."/>
        </authorList>
    </citation>
    <scope>NUCLEOTIDE SEQUENCE [LARGE SCALE GENOMIC DNA]</scope>
    <source>
        <strain evidence="4 5">L21-Spi-D4</strain>
    </source>
</reference>
<dbReference type="GO" id="GO:0006508">
    <property type="term" value="P:proteolysis"/>
    <property type="evidence" value="ECO:0007669"/>
    <property type="project" value="InterPro"/>
</dbReference>
<dbReference type="GO" id="GO:0005576">
    <property type="term" value="C:extracellular region"/>
    <property type="evidence" value="ECO:0007669"/>
    <property type="project" value="UniProtKB-SubCell"/>
</dbReference>
<accession>A0A0S2HZ61</accession>
<dbReference type="InterPro" id="IPR022409">
    <property type="entry name" value="PKD/Chitinase_dom"/>
</dbReference>
<dbReference type="Gene3D" id="2.60.40.2700">
    <property type="match status" value="3"/>
</dbReference>
<dbReference type="Gene3D" id="2.60.40.3080">
    <property type="match status" value="1"/>
</dbReference>
<dbReference type="PROSITE" id="PS50093">
    <property type="entry name" value="PKD"/>
    <property type="match status" value="1"/>
</dbReference>
<dbReference type="InterPro" id="IPR045474">
    <property type="entry name" value="GEVED"/>
</dbReference>
<dbReference type="GO" id="GO:0046872">
    <property type="term" value="F:metal ion binding"/>
    <property type="evidence" value="ECO:0007669"/>
    <property type="project" value="UniProtKB-KW"/>
</dbReference>
<dbReference type="EC" id="3.4.22.37" evidence="4"/>
<keyword evidence="1 2" id="KW-0732">Signal</keyword>
<dbReference type="Pfam" id="PF18962">
    <property type="entry name" value="Por_Secre_tail"/>
    <property type="match status" value="1"/>
</dbReference>
<dbReference type="Pfam" id="PF01364">
    <property type="entry name" value="Peptidase_C25"/>
    <property type="match status" value="1"/>
</dbReference>
<gene>
    <name evidence="4" type="primary">rgpA_2</name>
    <name evidence="4" type="ORF">L21SP5_01696</name>
</gene>
<dbReference type="SUPFAM" id="SSF49299">
    <property type="entry name" value="PKD domain"/>
    <property type="match status" value="1"/>
</dbReference>
<dbReference type="RefSeq" id="WP_057952804.1">
    <property type="nucleotide sequence ID" value="NZ_CP013118.1"/>
</dbReference>
<feature type="chain" id="PRO_5006599548" evidence="2">
    <location>
        <begin position="25"/>
        <end position="1709"/>
    </location>
</feature>
<organism evidence="4 5">
    <name type="scientific">Salinivirga cyanobacteriivorans</name>
    <dbReference type="NCBI Taxonomy" id="1307839"/>
    <lineage>
        <taxon>Bacteria</taxon>
        <taxon>Pseudomonadati</taxon>
        <taxon>Bacteroidota</taxon>
        <taxon>Bacteroidia</taxon>
        <taxon>Bacteroidales</taxon>
        <taxon>Salinivirgaceae</taxon>
        <taxon>Salinivirga</taxon>
    </lineage>
</organism>
<dbReference type="KEGG" id="blq:L21SP5_01696"/>
<dbReference type="InterPro" id="IPR012600">
    <property type="entry name" value="Propeptide_C25"/>
</dbReference>
<dbReference type="Pfam" id="PF20009">
    <property type="entry name" value="GEVED"/>
    <property type="match status" value="1"/>
</dbReference>
<dbReference type="STRING" id="1307839.L21SP5_01696"/>
<dbReference type="GO" id="GO:0004197">
    <property type="term" value="F:cysteine-type endopeptidase activity"/>
    <property type="evidence" value="ECO:0007669"/>
    <property type="project" value="InterPro"/>
</dbReference>
<dbReference type="SMART" id="SM00089">
    <property type="entry name" value="PKD"/>
    <property type="match status" value="1"/>
</dbReference>
<dbReference type="InterPro" id="IPR038490">
    <property type="entry name" value="Gingipain_propep_sf"/>
</dbReference>
<dbReference type="NCBIfam" id="TIGR04183">
    <property type="entry name" value="Por_Secre_tail"/>
    <property type="match status" value="1"/>
</dbReference>
<dbReference type="InterPro" id="IPR035986">
    <property type="entry name" value="PKD_dom_sf"/>
</dbReference>
<dbReference type="PATRIC" id="fig|1307839.3.peg.1797"/>
<dbReference type="Gene3D" id="2.60.40.3800">
    <property type="match status" value="1"/>
</dbReference>
<dbReference type="Pfam" id="PF08126">
    <property type="entry name" value="Propeptide_C25"/>
    <property type="match status" value="1"/>
</dbReference>
<dbReference type="Proteomes" id="UP000064893">
    <property type="component" value="Chromosome"/>
</dbReference>
<dbReference type="SUPFAM" id="SSF52129">
    <property type="entry name" value="Caspase-like"/>
    <property type="match status" value="1"/>
</dbReference>
<dbReference type="CDD" id="cd00146">
    <property type="entry name" value="PKD"/>
    <property type="match status" value="1"/>
</dbReference>